<keyword evidence="3 7" id="KW-0812">Transmembrane</keyword>
<feature type="coiled-coil region" evidence="6">
    <location>
        <begin position="341"/>
        <end position="389"/>
    </location>
</feature>
<dbReference type="Proteomes" id="UP000736328">
    <property type="component" value="Unassembled WGS sequence"/>
</dbReference>
<evidence type="ECO:0000256" key="6">
    <source>
        <dbReference type="SAM" id="Coils"/>
    </source>
</evidence>
<evidence type="ECO:0000259" key="8">
    <source>
        <dbReference type="Pfam" id="PF17203"/>
    </source>
</evidence>
<evidence type="ECO:0000256" key="1">
    <source>
        <dbReference type="ARBA" id="ARBA00004651"/>
    </source>
</evidence>
<organism evidence="9 10">
    <name type="scientific">candidate division TA06 bacterium</name>
    <dbReference type="NCBI Taxonomy" id="2250710"/>
    <lineage>
        <taxon>Bacteria</taxon>
        <taxon>Bacteria division TA06</taxon>
    </lineage>
</organism>
<evidence type="ECO:0000256" key="5">
    <source>
        <dbReference type="ARBA" id="ARBA00023136"/>
    </source>
</evidence>
<keyword evidence="2" id="KW-1003">Cell membrane</keyword>
<dbReference type="EMBL" id="JACQXR010000127">
    <property type="protein sequence ID" value="MBI4727445.1"/>
    <property type="molecule type" value="Genomic_DNA"/>
</dbReference>
<name>A0A933ML62_UNCT6</name>
<evidence type="ECO:0000256" key="7">
    <source>
        <dbReference type="SAM" id="Phobius"/>
    </source>
</evidence>
<dbReference type="AlphaFoldDB" id="A0A933ML62"/>
<keyword evidence="4 7" id="KW-1133">Transmembrane helix</keyword>
<dbReference type="InterPro" id="IPR033463">
    <property type="entry name" value="sCache_3"/>
</dbReference>
<keyword evidence="6" id="KW-0175">Coiled coil</keyword>
<comment type="caution">
    <text evidence="9">The sequence shown here is derived from an EMBL/GenBank/DDBJ whole genome shotgun (WGS) entry which is preliminary data.</text>
</comment>
<evidence type="ECO:0000313" key="9">
    <source>
        <dbReference type="EMBL" id="MBI4727445.1"/>
    </source>
</evidence>
<feature type="domain" description="Single cache" evidence="8">
    <location>
        <begin position="33"/>
        <end position="134"/>
    </location>
</feature>
<feature type="coiled-coil region" evidence="6">
    <location>
        <begin position="194"/>
        <end position="305"/>
    </location>
</feature>
<keyword evidence="5 7" id="KW-0472">Membrane</keyword>
<accession>A0A933ML62</accession>
<evidence type="ECO:0000313" key="10">
    <source>
        <dbReference type="Proteomes" id="UP000736328"/>
    </source>
</evidence>
<dbReference type="GO" id="GO:0005886">
    <property type="term" value="C:plasma membrane"/>
    <property type="evidence" value="ECO:0007669"/>
    <property type="project" value="UniProtKB-SubCell"/>
</dbReference>
<proteinExistence type="predicted"/>
<protein>
    <recommendedName>
        <fullName evidence="8">Single cache domain-containing protein</fullName>
    </recommendedName>
</protein>
<reference evidence="9" key="1">
    <citation type="submission" date="2020-07" db="EMBL/GenBank/DDBJ databases">
        <title>Huge and variable diversity of episymbiotic CPR bacteria and DPANN archaea in groundwater ecosystems.</title>
        <authorList>
            <person name="He C.Y."/>
            <person name="Keren R."/>
            <person name="Whittaker M."/>
            <person name="Farag I.F."/>
            <person name="Doudna J."/>
            <person name="Cate J.H.D."/>
            <person name="Banfield J.F."/>
        </authorList>
    </citation>
    <scope>NUCLEOTIDE SEQUENCE</scope>
    <source>
        <strain evidence="9">NC_groundwater_1520_Pr4_B-0.1um_53_5</strain>
    </source>
</reference>
<evidence type="ECO:0000256" key="4">
    <source>
        <dbReference type="ARBA" id="ARBA00022989"/>
    </source>
</evidence>
<comment type="subcellular location">
    <subcellularLocation>
        <location evidence="1">Cell membrane</location>
        <topology evidence="1">Multi-pass membrane protein</topology>
    </subcellularLocation>
</comment>
<dbReference type="Pfam" id="PF17203">
    <property type="entry name" value="sCache_3_2"/>
    <property type="match status" value="1"/>
</dbReference>
<evidence type="ECO:0000256" key="2">
    <source>
        <dbReference type="ARBA" id="ARBA00022475"/>
    </source>
</evidence>
<feature type="transmembrane region" description="Helical" evidence="7">
    <location>
        <begin position="169"/>
        <end position="188"/>
    </location>
</feature>
<evidence type="ECO:0000256" key="3">
    <source>
        <dbReference type="ARBA" id="ARBA00022692"/>
    </source>
</evidence>
<gene>
    <name evidence="9" type="ORF">HY768_09570</name>
</gene>
<sequence length="416" mass="46305">MKKIIVIIASIGILAALAAIVIQQQVTGKRERRESAKNMLYSRAEIISKSLARSSIDLLGDEDDVGLADVVAKAKVDYPDIQYCRIIDNDNKIWASAKEDEVGAEYNAPKGLTSLGKSQFSAQEYAGADKKALVHAIAAITVGGQKIGEVHLALPMAAAKGEKPAGLPVLWLLIAGVSVIGLAVLGFTGCDQDLEKIQNDIKQKRKIETQLNETVKSLRKEEEYFRKKTTDLKEEEKKKAEALIEVKRQIAGLTREIEQNQAVNIEAKALLEKYKTEIGQLKYAVQSHQAQAGQLDEKIKKQEESERLFRERPKGIAKGEETVEVWLNRAKEQTLALEQGIAEKQGELERLKSVCLSQEQQIKAYRSQLEELSAAKSALENEIRDCSQKHKYLVEQIEHLTPIARVLKTKISKKTT</sequence>